<evidence type="ECO:0000256" key="2">
    <source>
        <dbReference type="ARBA" id="ARBA00004496"/>
    </source>
</evidence>
<dbReference type="Pfam" id="PF02978">
    <property type="entry name" value="SRP_SPB"/>
    <property type="match status" value="1"/>
</dbReference>
<dbReference type="InterPro" id="IPR006325">
    <property type="entry name" value="SRP54_euk"/>
</dbReference>
<dbReference type="Gene3D" id="3.40.50.300">
    <property type="entry name" value="P-loop containing nucleotide triphosphate hydrolases"/>
    <property type="match status" value="1"/>
</dbReference>
<name>A0A834H172_RHOSS</name>
<dbReference type="Gene3D" id="1.10.260.30">
    <property type="entry name" value="Signal recognition particle, SRP54 subunit, M-domain"/>
    <property type="match status" value="1"/>
</dbReference>
<comment type="domain">
    <text evidence="15">The NG domain, also named G domain, is a special guanosine triphosphatase (GTPase) domain, which binds GTP and forms a guanosine 5'-triphosphate (GTP)-dependent complex with a homologous NG domain in the SRP receptor subunit SRPRA. The two NG domains undergo cooperative rearrangements upon their assembly, which culminate in the reciprocal activation of the GTPase activity of one another. SRP receptor compaction upon binding with cargo-loaded SRP and GTPase rearrangement drive SRP-mediated cotranslational protein translocation into the ER.</text>
</comment>
<dbReference type="GO" id="GO:0008312">
    <property type="term" value="F:7S RNA binding"/>
    <property type="evidence" value="ECO:0007669"/>
    <property type="project" value="UniProtKB-UniRule"/>
</dbReference>
<dbReference type="Proteomes" id="UP000626092">
    <property type="component" value="Unassembled WGS sequence"/>
</dbReference>
<feature type="region of interest" description="Disordered" evidence="16">
    <location>
        <begin position="358"/>
        <end position="387"/>
    </location>
</feature>
<evidence type="ECO:0000256" key="6">
    <source>
        <dbReference type="ARBA" id="ARBA00022801"/>
    </source>
</evidence>
<keyword evidence="9 15" id="KW-0342">GTP-binding</keyword>
<dbReference type="Pfam" id="PF00448">
    <property type="entry name" value="SRP54"/>
    <property type="match status" value="1"/>
</dbReference>
<evidence type="ECO:0000256" key="12">
    <source>
        <dbReference type="ARBA" id="ARBA00034796"/>
    </source>
</evidence>
<evidence type="ECO:0000256" key="9">
    <source>
        <dbReference type="ARBA" id="ARBA00023134"/>
    </source>
</evidence>
<evidence type="ECO:0000313" key="18">
    <source>
        <dbReference type="EMBL" id="KAF7145725.1"/>
    </source>
</evidence>
<dbReference type="AlphaFoldDB" id="A0A834H172"/>
<comment type="catalytic activity">
    <reaction evidence="14">
        <text>GTP + H2O = GDP + phosphate + H(+)</text>
        <dbReference type="Rhea" id="RHEA:19669"/>
        <dbReference type="ChEBI" id="CHEBI:15377"/>
        <dbReference type="ChEBI" id="CHEBI:15378"/>
        <dbReference type="ChEBI" id="CHEBI:37565"/>
        <dbReference type="ChEBI" id="CHEBI:43474"/>
        <dbReference type="ChEBI" id="CHEBI:58189"/>
        <dbReference type="EC" id="3.6.5.4"/>
    </reaction>
    <physiologicalReaction direction="left-to-right" evidence="14">
        <dbReference type="Rhea" id="RHEA:19670"/>
    </physiologicalReaction>
</comment>
<keyword evidence="5 15" id="KW-0547">Nucleotide-binding</keyword>
<dbReference type="FunFam" id="3.40.50.300:FF:000022">
    <property type="entry name" value="Signal recognition particle 54 kDa subunit"/>
    <property type="match status" value="1"/>
</dbReference>
<dbReference type="SMART" id="SM00962">
    <property type="entry name" value="SRP54"/>
    <property type="match status" value="1"/>
</dbReference>
<dbReference type="HAMAP" id="MF_00306">
    <property type="entry name" value="SRP54"/>
    <property type="match status" value="1"/>
</dbReference>
<dbReference type="CDD" id="cd17875">
    <property type="entry name" value="SRP54_G"/>
    <property type="match status" value="1"/>
</dbReference>
<dbReference type="EMBL" id="WJXA01000004">
    <property type="protein sequence ID" value="KAF7145725.1"/>
    <property type="molecule type" value="Genomic_DNA"/>
</dbReference>
<dbReference type="InterPro" id="IPR036891">
    <property type="entry name" value="Signal_recog_part_SRP54_M_sf"/>
</dbReference>
<dbReference type="GO" id="GO:0005525">
    <property type="term" value="F:GTP binding"/>
    <property type="evidence" value="ECO:0007669"/>
    <property type="project" value="UniProtKB-UniRule"/>
</dbReference>
<protein>
    <recommendedName>
        <fullName evidence="15">Signal recognition particle 54 kDa protein</fullName>
    </recommendedName>
</protein>
<reference evidence="18" key="1">
    <citation type="submission" date="2019-11" db="EMBL/GenBank/DDBJ databases">
        <authorList>
            <person name="Liu Y."/>
            <person name="Hou J."/>
            <person name="Li T.-Q."/>
            <person name="Guan C.-H."/>
            <person name="Wu X."/>
            <person name="Wu H.-Z."/>
            <person name="Ling F."/>
            <person name="Zhang R."/>
            <person name="Shi X.-G."/>
            <person name="Ren J.-P."/>
            <person name="Chen E.-F."/>
            <person name="Sun J.-M."/>
        </authorList>
    </citation>
    <scope>NUCLEOTIDE SEQUENCE</scope>
    <source>
        <strain evidence="18">Adult_tree_wgs_1</strain>
        <tissue evidence="18">Leaves</tissue>
    </source>
</reference>
<dbReference type="GO" id="GO:0030942">
    <property type="term" value="F:endoplasmic reticulum signal peptide binding"/>
    <property type="evidence" value="ECO:0007669"/>
    <property type="project" value="TreeGrafter"/>
</dbReference>
<dbReference type="GO" id="GO:0005829">
    <property type="term" value="C:cytosol"/>
    <property type="evidence" value="ECO:0007669"/>
    <property type="project" value="TreeGrafter"/>
</dbReference>
<keyword evidence="19" id="KW-1185">Reference proteome</keyword>
<proteinExistence type="inferred from homology"/>
<gene>
    <name evidence="18" type="ORF">RHSIM_Rhsim04G0099100</name>
</gene>
<dbReference type="Pfam" id="PF02881">
    <property type="entry name" value="SRP54_N"/>
    <property type="match status" value="1"/>
</dbReference>
<dbReference type="InterPro" id="IPR003593">
    <property type="entry name" value="AAA+_ATPase"/>
</dbReference>
<evidence type="ECO:0000256" key="8">
    <source>
        <dbReference type="ARBA" id="ARBA00022884"/>
    </source>
</evidence>
<evidence type="ECO:0000259" key="17">
    <source>
        <dbReference type="PROSITE" id="PS00300"/>
    </source>
</evidence>
<dbReference type="NCBIfam" id="TIGR01425">
    <property type="entry name" value="SRP54_euk"/>
    <property type="match status" value="1"/>
</dbReference>
<dbReference type="InterPro" id="IPR042101">
    <property type="entry name" value="SRP54_N_sf"/>
</dbReference>
<dbReference type="SUPFAM" id="SSF47364">
    <property type="entry name" value="Domain of the SRP/SRP receptor G-proteins"/>
    <property type="match status" value="1"/>
</dbReference>
<evidence type="ECO:0000313" key="19">
    <source>
        <dbReference type="Proteomes" id="UP000626092"/>
    </source>
</evidence>
<feature type="domain" description="SRP54-type proteins GTP-binding" evidence="17">
    <location>
        <begin position="269"/>
        <end position="282"/>
    </location>
</feature>
<keyword evidence="10 15" id="KW-0733">Signal recognition particle</keyword>
<evidence type="ECO:0000256" key="10">
    <source>
        <dbReference type="ARBA" id="ARBA00023135"/>
    </source>
</evidence>
<evidence type="ECO:0000256" key="3">
    <source>
        <dbReference type="ARBA" id="ARBA00005450"/>
    </source>
</evidence>
<dbReference type="GO" id="GO:0005786">
    <property type="term" value="C:signal recognition particle, endoplasmic reticulum targeting"/>
    <property type="evidence" value="ECO:0007669"/>
    <property type="project" value="UniProtKB-UniRule"/>
</dbReference>
<dbReference type="InterPro" id="IPR000897">
    <property type="entry name" value="SRP54_GTPase_dom"/>
</dbReference>
<sequence length="486" mass="54362">MVLGELGGRIARAIQQMSNATIVDENVLNECLREITRALLQADVRFELVRDTQTNIKNAVNLDRLATGYNKRNIIQQAIFNELCKMLDTEKPSFTPKKGKTSVVMFVGLQGSGKTTTCTKYAHYYQKKGWKPALVCSDTFRAGAFDQLKQNATKAKIPFYGSYVESDPVQIAIEGVARFKEENCDLIIVDTSGRHKQEAALFEEMRQVSEATNPDLAIFVMDGSIGQAAYDQAQAFKQSVAVGAVIVTKMDGHAKGGGALSAVAATKSPLIFIGTGEHMHEFEVFNVKPFVKRLLGMGDLSDLIDRIQDVGPMDQQPYHTQPEHMQKLLEGNFTLRIMYEQYQSMLKMGPMGQCRVDAKRPGKGKPSKCRVDAKRPEKGNPSKDEMLHELDDIDPKLTESRTMRIARGSGRQVAEVIEMLDEYKRWANSWRSKMKGFLKIPKKGGMSSLSSYMNIQNISKVFPPQMMKQIGGMIGLQNLMKQNRLQ</sequence>
<dbReference type="PANTHER" id="PTHR11564:SF5">
    <property type="entry name" value="SIGNAL RECOGNITION PARTICLE SUBUNIT SRP54"/>
    <property type="match status" value="1"/>
</dbReference>
<accession>A0A834H172</accession>
<dbReference type="GO" id="GO:0005783">
    <property type="term" value="C:endoplasmic reticulum"/>
    <property type="evidence" value="ECO:0007669"/>
    <property type="project" value="UniProtKB-SubCell"/>
</dbReference>
<comment type="similarity">
    <text evidence="3 15">Belongs to the GTP-binding SRP family. SRP54 subfamily.</text>
</comment>
<dbReference type="GO" id="GO:0003924">
    <property type="term" value="F:GTPase activity"/>
    <property type="evidence" value="ECO:0007669"/>
    <property type="project" value="UniProtKB-UniRule"/>
</dbReference>
<dbReference type="SUPFAM" id="SSF47446">
    <property type="entry name" value="Signal peptide-binding domain"/>
    <property type="match status" value="1"/>
</dbReference>
<dbReference type="PANTHER" id="PTHR11564">
    <property type="entry name" value="SIGNAL RECOGNITION PARTICLE 54K PROTEIN SRP54"/>
    <property type="match status" value="1"/>
</dbReference>
<evidence type="ECO:0000256" key="13">
    <source>
        <dbReference type="ARBA" id="ARBA00046020"/>
    </source>
</evidence>
<dbReference type="InterPro" id="IPR036225">
    <property type="entry name" value="SRP/SRP_N"/>
</dbReference>
<keyword evidence="11 15" id="KW-0687">Ribonucleoprotein</keyword>
<dbReference type="InterPro" id="IPR004125">
    <property type="entry name" value="Signal_recog_particle_SRP54_M"/>
</dbReference>
<keyword evidence="6" id="KW-0378">Hydrolase</keyword>
<evidence type="ECO:0000256" key="11">
    <source>
        <dbReference type="ARBA" id="ARBA00023274"/>
    </source>
</evidence>
<keyword evidence="7 15" id="KW-0256">Endoplasmic reticulum</keyword>
<keyword evidence="4 15" id="KW-0963">Cytoplasm</keyword>
<dbReference type="InterPro" id="IPR027417">
    <property type="entry name" value="P-loop_NTPase"/>
</dbReference>
<evidence type="ECO:0000256" key="15">
    <source>
        <dbReference type="RuleBase" id="RU364034"/>
    </source>
</evidence>
<dbReference type="InterPro" id="IPR013822">
    <property type="entry name" value="Signal_recog_particl_SRP54_hlx"/>
</dbReference>
<comment type="subunit">
    <text evidence="12 15">Component of a signal recognition particle (SRP) complex that consists of a 7SL RNA molecule of 300 nucleotides and six protein subunits: SRP72, SRP68, SRP54, SRP19, SRP14 and SRP9.</text>
</comment>
<dbReference type="Gene3D" id="1.20.120.140">
    <property type="entry name" value="Signal recognition particle SRP54, nucleotide-binding domain"/>
    <property type="match status" value="1"/>
</dbReference>
<dbReference type="PROSITE" id="PS00300">
    <property type="entry name" value="SRP54"/>
    <property type="match status" value="1"/>
</dbReference>
<keyword evidence="8 15" id="KW-0694">RNA-binding</keyword>
<dbReference type="GO" id="GO:0006616">
    <property type="term" value="P:SRP-dependent cotranslational protein targeting to membrane, translocation"/>
    <property type="evidence" value="ECO:0007669"/>
    <property type="project" value="TreeGrafter"/>
</dbReference>
<feature type="compositionally biased region" description="Basic and acidic residues" evidence="16">
    <location>
        <begin position="369"/>
        <end position="387"/>
    </location>
</feature>
<comment type="subcellular location">
    <subcellularLocation>
        <location evidence="2 15">Cytoplasm</location>
    </subcellularLocation>
    <subcellularLocation>
        <location evidence="1 15">Endoplasmic reticulum</location>
    </subcellularLocation>
</comment>
<evidence type="ECO:0000256" key="4">
    <source>
        <dbReference type="ARBA" id="ARBA00022490"/>
    </source>
</evidence>
<dbReference type="SUPFAM" id="SSF52540">
    <property type="entry name" value="P-loop containing nucleoside triphosphate hydrolases"/>
    <property type="match status" value="1"/>
</dbReference>
<dbReference type="InterPro" id="IPR022941">
    <property type="entry name" value="SRP54"/>
</dbReference>
<dbReference type="FunFam" id="1.20.120.140:FF:000001">
    <property type="entry name" value="Signal recognition particle GTPase"/>
    <property type="match status" value="1"/>
</dbReference>
<evidence type="ECO:0000256" key="7">
    <source>
        <dbReference type="ARBA" id="ARBA00022824"/>
    </source>
</evidence>
<comment type="function">
    <text evidence="13 15">Component of the signal recognition particle (SRP) complex, a ribonucleoprotein complex that mediates the cotranslational targeting of secretory and membrane proteins to the endoplasmic reticulum (ER). As part of the SRP complex, associates with the SRP receptor (SR) component SRPRA to target secretory proteins to the endoplasmic reticulum membrane. Binds to the signal sequence of presecretory proteins when they emerge from the ribosomes. Displays basal GTPase activity, and stimulates reciprocal GTPase activation of the SR subunit SRPRA. Forms a guanosine 5'-triphosphate (GTP)-dependent complex with the SR subunit SRPRA. SR compaction and GTPase mediated rearrangement of SR drive SRP-mediated cotranslational protein translocation into the ER. Requires the presence of SRP9/SRP14 and/or SRP19 to stably interact with RNA.</text>
</comment>
<evidence type="ECO:0000256" key="1">
    <source>
        <dbReference type="ARBA" id="ARBA00004240"/>
    </source>
</evidence>
<evidence type="ECO:0000256" key="14">
    <source>
        <dbReference type="ARBA" id="ARBA00048157"/>
    </source>
</evidence>
<evidence type="ECO:0000256" key="5">
    <source>
        <dbReference type="ARBA" id="ARBA00022741"/>
    </source>
</evidence>
<evidence type="ECO:0000256" key="16">
    <source>
        <dbReference type="SAM" id="MobiDB-lite"/>
    </source>
</evidence>
<comment type="domain">
    <text evidence="15">The M domain binds the 7SL RNA in presence of SRP19 and binds the signal sequence of presecretory proteins.</text>
</comment>
<organism evidence="18 19">
    <name type="scientific">Rhododendron simsii</name>
    <name type="common">Sims's rhododendron</name>
    <dbReference type="NCBI Taxonomy" id="118357"/>
    <lineage>
        <taxon>Eukaryota</taxon>
        <taxon>Viridiplantae</taxon>
        <taxon>Streptophyta</taxon>
        <taxon>Embryophyta</taxon>
        <taxon>Tracheophyta</taxon>
        <taxon>Spermatophyta</taxon>
        <taxon>Magnoliopsida</taxon>
        <taxon>eudicotyledons</taxon>
        <taxon>Gunneridae</taxon>
        <taxon>Pentapetalae</taxon>
        <taxon>asterids</taxon>
        <taxon>Ericales</taxon>
        <taxon>Ericaceae</taxon>
        <taxon>Ericoideae</taxon>
        <taxon>Rhodoreae</taxon>
        <taxon>Rhododendron</taxon>
    </lineage>
</organism>
<dbReference type="OrthoDB" id="10250817at2759"/>
<dbReference type="SMART" id="SM00382">
    <property type="entry name" value="AAA"/>
    <property type="match status" value="1"/>
</dbReference>
<comment type="caution">
    <text evidence="18">The sequence shown here is derived from an EMBL/GenBank/DDBJ whole genome shotgun (WGS) entry which is preliminary data.</text>
</comment>
<dbReference type="SMART" id="SM00963">
    <property type="entry name" value="SRP54_N"/>
    <property type="match status" value="1"/>
</dbReference>